<keyword evidence="2" id="KW-1185">Reference proteome</keyword>
<evidence type="ECO:0000313" key="2">
    <source>
        <dbReference type="Proteomes" id="UP000018888"/>
    </source>
</evidence>
<dbReference type="EMBL" id="AUPC02000020">
    <property type="protein sequence ID" value="POG80012.1"/>
    <property type="molecule type" value="Genomic_DNA"/>
</dbReference>
<gene>
    <name evidence="1" type="ORF">GLOIN_2v1835873</name>
</gene>
<accession>A0A2P4QQX6</accession>
<evidence type="ECO:0000313" key="1">
    <source>
        <dbReference type="EMBL" id="POG80012.1"/>
    </source>
</evidence>
<dbReference type="VEuPathDB" id="FungiDB:RhiirFUN_015545"/>
<reference evidence="1 2" key="2">
    <citation type="journal article" date="2018" name="New Phytol.">
        <title>High intraspecific genome diversity in the model arbuscular mycorrhizal symbiont Rhizophagus irregularis.</title>
        <authorList>
            <person name="Chen E.C.H."/>
            <person name="Morin E."/>
            <person name="Beaudet D."/>
            <person name="Noel J."/>
            <person name="Yildirir G."/>
            <person name="Ndikumana S."/>
            <person name="Charron P."/>
            <person name="St-Onge C."/>
            <person name="Giorgi J."/>
            <person name="Kruger M."/>
            <person name="Marton T."/>
            <person name="Ropars J."/>
            <person name="Grigoriev I.V."/>
            <person name="Hainaut M."/>
            <person name="Henrissat B."/>
            <person name="Roux C."/>
            <person name="Martin F."/>
            <person name="Corradi N."/>
        </authorList>
    </citation>
    <scope>NUCLEOTIDE SEQUENCE [LARGE SCALE GENOMIC DNA]</scope>
    <source>
        <strain evidence="1 2">DAOM 197198</strain>
    </source>
</reference>
<reference evidence="1 2" key="1">
    <citation type="journal article" date="2013" name="Proc. Natl. Acad. Sci. U.S.A.">
        <title>Genome of an arbuscular mycorrhizal fungus provides insight into the oldest plant symbiosis.</title>
        <authorList>
            <person name="Tisserant E."/>
            <person name="Malbreil M."/>
            <person name="Kuo A."/>
            <person name="Kohler A."/>
            <person name="Symeonidi A."/>
            <person name="Balestrini R."/>
            <person name="Charron P."/>
            <person name="Duensing N."/>
            <person name="Frei Dit Frey N."/>
            <person name="Gianinazzi-Pearson V."/>
            <person name="Gilbert L.B."/>
            <person name="Handa Y."/>
            <person name="Herr J.R."/>
            <person name="Hijri M."/>
            <person name="Koul R."/>
            <person name="Kawaguchi M."/>
            <person name="Krajinski F."/>
            <person name="Lammers P.J."/>
            <person name="Masclaux F.G."/>
            <person name="Murat C."/>
            <person name="Morin E."/>
            <person name="Ndikumana S."/>
            <person name="Pagni M."/>
            <person name="Petitpierre D."/>
            <person name="Requena N."/>
            <person name="Rosikiewicz P."/>
            <person name="Riley R."/>
            <person name="Saito K."/>
            <person name="San Clemente H."/>
            <person name="Shapiro H."/>
            <person name="van Tuinen D."/>
            <person name="Becard G."/>
            <person name="Bonfante P."/>
            <person name="Paszkowski U."/>
            <person name="Shachar-Hill Y.Y."/>
            <person name="Tuskan G.A."/>
            <person name="Young P.W."/>
            <person name="Sanders I.R."/>
            <person name="Henrissat B."/>
            <person name="Rensing S.A."/>
            <person name="Grigoriev I.V."/>
            <person name="Corradi N."/>
            <person name="Roux C."/>
            <person name="Martin F."/>
        </authorList>
    </citation>
    <scope>NUCLEOTIDE SEQUENCE [LARGE SCALE GENOMIC DNA]</scope>
    <source>
        <strain evidence="1 2">DAOM 197198</strain>
    </source>
</reference>
<dbReference type="Proteomes" id="UP000018888">
    <property type="component" value="Unassembled WGS sequence"/>
</dbReference>
<dbReference type="VEuPathDB" id="FungiDB:RhiirFUN_015546"/>
<comment type="caution">
    <text evidence="1">The sequence shown here is derived from an EMBL/GenBank/DDBJ whole genome shotgun (WGS) entry which is preliminary data.</text>
</comment>
<proteinExistence type="predicted"/>
<protein>
    <submittedName>
        <fullName evidence="1">Uncharacterized protein</fullName>
    </submittedName>
</protein>
<sequence>MCFSLNCLLLGEKSRNSISVIIAEGISVPDNNNNNNSYIVKHNDILVSHFMSIVFKRKSDKLNSLNSDSLELWVKRLKLTKINLKDFLQMTLKMILEASVWSRYLLNKYFTKKNFDKMKSRRRQFTSSYKCPLCKNWQKFTISTALDVVIKDIGSDINFVLLGIDVELSPQFSKRNNKFGNDTSFTWYGLCPHAIHMSVDNNLNEGFKADQFWIDQKSHVLWQDFEDFNMRFWVLCLQK</sequence>
<dbReference type="AlphaFoldDB" id="A0A2P4QQX6"/>
<organism evidence="1 2">
    <name type="scientific">Rhizophagus irregularis (strain DAOM 181602 / DAOM 197198 / MUCL 43194)</name>
    <name type="common">Arbuscular mycorrhizal fungus</name>
    <name type="synonym">Glomus intraradices</name>
    <dbReference type="NCBI Taxonomy" id="747089"/>
    <lineage>
        <taxon>Eukaryota</taxon>
        <taxon>Fungi</taxon>
        <taxon>Fungi incertae sedis</taxon>
        <taxon>Mucoromycota</taxon>
        <taxon>Glomeromycotina</taxon>
        <taxon>Glomeromycetes</taxon>
        <taxon>Glomerales</taxon>
        <taxon>Glomeraceae</taxon>
        <taxon>Rhizophagus</taxon>
    </lineage>
</organism>
<name>A0A2P4QQX6_RHIID</name>